<dbReference type="InterPro" id="IPR002347">
    <property type="entry name" value="SDR_fam"/>
</dbReference>
<name>A0A948TID2_9GAMM</name>
<proteinExistence type="predicted"/>
<dbReference type="InterPro" id="IPR020904">
    <property type="entry name" value="Sc_DH/Rdtase_CS"/>
</dbReference>
<gene>
    <name evidence="1" type="ORF">H9847_10950</name>
</gene>
<evidence type="ECO:0000313" key="1">
    <source>
        <dbReference type="EMBL" id="MBU3845357.1"/>
    </source>
</evidence>
<reference evidence="1" key="1">
    <citation type="journal article" date="2021" name="PeerJ">
        <title>Extensive microbial diversity within the chicken gut microbiome revealed by metagenomics and culture.</title>
        <authorList>
            <person name="Gilroy R."/>
            <person name="Ravi A."/>
            <person name="Getino M."/>
            <person name="Pursley I."/>
            <person name="Horton D.L."/>
            <person name="Alikhan N.F."/>
            <person name="Baker D."/>
            <person name="Gharbi K."/>
            <person name="Hall N."/>
            <person name="Watson M."/>
            <person name="Adriaenssens E.M."/>
            <person name="Foster-Nyarko E."/>
            <person name="Jarju S."/>
            <person name="Secka A."/>
            <person name="Antonio M."/>
            <person name="Oren A."/>
            <person name="Chaudhuri R.R."/>
            <person name="La Ragione R."/>
            <person name="Hildebrand F."/>
            <person name="Pallen M.J."/>
        </authorList>
    </citation>
    <scope>NUCLEOTIDE SEQUENCE</scope>
    <source>
        <strain evidence="1">378</strain>
    </source>
</reference>
<protein>
    <submittedName>
        <fullName evidence="1">SDR family NAD(P)-dependent oxidoreductase</fullName>
    </submittedName>
</protein>
<dbReference type="EMBL" id="JAHLFE010000227">
    <property type="protein sequence ID" value="MBU3845357.1"/>
    <property type="molecule type" value="Genomic_DNA"/>
</dbReference>
<evidence type="ECO:0000313" key="2">
    <source>
        <dbReference type="Proteomes" id="UP000733611"/>
    </source>
</evidence>
<reference evidence="1" key="2">
    <citation type="submission" date="2021-04" db="EMBL/GenBank/DDBJ databases">
        <authorList>
            <person name="Gilroy R."/>
        </authorList>
    </citation>
    <scope>NUCLEOTIDE SEQUENCE</scope>
    <source>
        <strain evidence="1">378</strain>
    </source>
</reference>
<dbReference type="InterPro" id="IPR036291">
    <property type="entry name" value="NAD(P)-bd_dom_sf"/>
</dbReference>
<dbReference type="Gene3D" id="3.40.50.720">
    <property type="entry name" value="NAD(P)-binding Rossmann-like Domain"/>
    <property type="match status" value="1"/>
</dbReference>
<sequence>MISSVAGERGRGSNYFYGAAKAAMTAYLSGLRIRLTKSTQGRVQVLSVLPGYVRTKMVAGRQLPALLTPTPERVAADIVRACEHRRNVLYTIWPWYVIMAVTRHIPECIFKHLHRF</sequence>
<dbReference type="Pfam" id="PF00106">
    <property type="entry name" value="adh_short"/>
    <property type="match status" value="1"/>
</dbReference>
<organism evidence="1 2">
    <name type="scientific">Candidatus Anaerobiospirillum pullicola</name>
    <dbReference type="NCBI Taxonomy" id="2838451"/>
    <lineage>
        <taxon>Bacteria</taxon>
        <taxon>Pseudomonadati</taxon>
        <taxon>Pseudomonadota</taxon>
        <taxon>Gammaproteobacteria</taxon>
        <taxon>Aeromonadales</taxon>
        <taxon>Succinivibrionaceae</taxon>
        <taxon>Anaerobiospirillum</taxon>
    </lineage>
</organism>
<dbReference type="Proteomes" id="UP000733611">
    <property type="component" value="Unassembled WGS sequence"/>
</dbReference>
<comment type="caution">
    <text evidence="1">The sequence shown here is derived from an EMBL/GenBank/DDBJ whole genome shotgun (WGS) entry which is preliminary data.</text>
</comment>
<dbReference type="AlphaFoldDB" id="A0A948TID2"/>
<dbReference type="SUPFAM" id="SSF51735">
    <property type="entry name" value="NAD(P)-binding Rossmann-fold domains"/>
    <property type="match status" value="1"/>
</dbReference>
<dbReference type="PROSITE" id="PS00061">
    <property type="entry name" value="ADH_SHORT"/>
    <property type="match status" value="1"/>
</dbReference>
<accession>A0A948TID2</accession>